<organism evidence="5 6">
    <name type="scientific">Trichonephila clavata</name>
    <name type="common">Joro spider</name>
    <name type="synonym">Nephila clavata</name>
    <dbReference type="NCBI Taxonomy" id="2740835"/>
    <lineage>
        <taxon>Eukaryota</taxon>
        <taxon>Metazoa</taxon>
        <taxon>Ecdysozoa</taxon>
        <taxon>Arthropoda</taxon>
        <taxon>Chelicerata</taxon>
        <taxon>Arachnida</taxon>
        <taxon>Araneae</taxon>
        <taxon>Araneomorphae</taxon>
        <taxon>Entelegynae</taxon>
        <taxon>Araneoidea</taxon>
        <taxon>Nephilidae</taxon>
        <taxon>Trichonephila</taxon>
    </lineage>
</organism>
<name>A0A8X6J9B3_TRICU</name>
<evidence type="ECO:0000256" key="3">
    <source>
        <dbReference type="SAM" id="MobiDB-lite"/>
    </source>
</evidence>
<dbReference type="Pfam" id="PF07557">
    <property type="entry name" value="Shugoshin_C"/>
    <property type="match status" value="1"/>
</dbReference>
<dbReference type="OrthoDB" id="6434264at2759"/>
<keyword evidence="6" id="KW-1185">Reference proteome</keyword>
<feature type="compositionally biased region" description="Low complexity" evidence="3">
    <location>
        <begin position="512"/>
        <end position="521"/>
    </location>
</feature>
<evidence type="ECO:0000313" key="6">
    <source>
        <dbReference type="Proteomes" id="UP000887116"/>
    </source>
</evidence>
<feature type="region of interest" description="Disordered" evidence="3">
    <location>
        <begin position="1106"/>
        <end position="1133"/>
    </location>
</feature>
<comment type="similarity">
    <text evidence="1">Belongs to the shugoshin family.</text>
</comment>
<reference evidence="5" key="1">
    <citation type="submission" date="2020-07" db="EMBL/GenBank/DDBJ databases">
        <title>Multicomponent nature underlies the extraordinary mechanical properties of spider dragline silk.</title>
        <authorList>
            <person name="Kono N."/>
            <person name="Nakamura H."/>
            <person name="Mori M."/>
            <person name="Yoshida Y."/>
            <person name="Ohtoshi R."/>
            <person name="Malay A.D."/>
            <person name="Moran D.A.P."/>
            <person name="Tomita M."/>
            <person name="Numata K."/>
            <person name="Arakawa K."/>
        </authorList>
    </citation>
    <scope>NUCLEOTIDE SEQUENCE</scope>
</reference>
<dbReference type="GO" id="GO:0000775">
    <property type="term" value="C:chromosome, centromeric region"/>
    <property type="evidence" value="ECO:0007669"/>
    <property type="project" value="InterPro"/>
</dbReference>
<feature type="domain" description="Shugoshin C-terminal" evidence="4">
    <location>
        <begin position="1177"/>
        <end position="1200"/>
    </location>
</feature>
<dbReference type="Proteomes" id="UP000887116">
    <property type="component" value="Unassembled WGS sequence"/>
</dbReference>
<protein>
    <recommendedName>
        <fullName evidence="4">Shugoshin C-terminal domain-containing protein</fullName>
    </recommendedName>
</protein>
<feature type="region of interest" description="Disordered" evidence="3">
    <location>
        <begin position="109"/>
        <end position="148"/>
    </location>
</feature>
<feature type="compositionally biased region" description="Basic and acidic residues" evidence="3">
    <location>
        <begin position="116"/>
        <end position="130"/>
    </location>
</feature>
<dbReference type="AlphaFoldDB" id="A0A8X6J9B3"/>
<dbReference type="EMBL" id="BMAO01037193">
    <property type="protein sequence ID" value="GFR15953.1"/>
    <property type="molecule type" value="Genomic_DNA"/>
</dbReference>
<gene>
    <name evidence="5" type="primary">NCL1_47525</name>
    <name evidence="5" type="ORF">TNCT_244731</name>
</gene>
<dbReference type="GO" id="GO:0045132">
    <property type="term" value="P:meiotic chromosome segregation"/>
    <property type="evidence" value="ECO:0007669"/>
    <property type="project" value="InterPro"/>
</dbReference>
<dbReference type="GO" id="GO:0005634">
    <property type="term" value="C:nucleus"/>
    <property type="evidence" value="ECO:0007669"/>
    <property type="project" value="InterPro"/>
</dbReference>
<feature type="region of interest" description="Disordered" evidence="3">
    <location>
        <begin position="507"/>
        <end position="540"/>
    </location>
</feature>
<proteinExistence type="inferred from homology"/>
<feature type="region of interest" description="Disordered" evidence="3">
    <location>
        <begin position="610"/>
        <end position="654"/>
    </location>
</feature>
<feature type="region of interest" description="Disordered" evidence="3">
    <location>
        <begin position="1173"/>
        <end position="1200"/>
    </location>
</feature>
<comment type="caution">
    <text evidence="5">The sequence shown here is derived from an EMBL/GenBank/DDBJ whole genome shotgun (WGS) entry which is preliminary data.</text>
</comment>
<evidence type="ECO:0000259" key="4">
    <source>
        <dbReference type="Pfam" id="PF07557"/>
    </source>
</evidence>
<feature type="compositionally biased region" description="Basic residues" evidence="3">
    <location>
        <begin position="622"/>
        <end position="646"/>
    </location>
</feature>
<dbReference type="InterPro" id="IPR011515">
    <property type="entry name" value="Shugoshin_C"/>
</dbReference>
<evidence type="ECO:0000256" key="1">
    <source>
        <dbReference type="ARBA" id="ARBA00010845"/>
    </source>
</evidence>
<evidence type="ECO:0000313" key="5">
    <source>
        <dbReference type="EMBL" id="GFR15953.1"/>
    </source>
</evidence>
<keyword evidence="2" id="KW-0159">Chromosome partition</keyword>
<evidence type="ECO:0000256" key="2">
    <source>
        <dbReference type="ARBA" id="ARBA00022829"/>
    </source>
</evidence>
<sequence length="1200" mass="134472">MATTVQKLVTDLDEVSNYMDGKTFDFLKGCSLSHDDVRLKILVPNITTIEESASTSTIEADISKDERINYENAIGSVGAESKLKTRTSPRQNLMTEICHLPLQAVSQDFSGLSGNERPRVSKSPEHHDSSSVDISKTPQPPVIPPNFRLRSSAASQNFLDLLKLHSQDTPSPSIVKQSPKVTTSKIPKRIPTSTTIDCPQPSVPLSQFSRRETFVVKSINDEPQIPVSSTDRRGTFLLNPAGDNQLNDRRATFLIPVQPKDPIPSPPKETEANPEVIVRNETVFLCEDMELTEILPVQNQFLPFQKVWSGEMESEGFTPIEKSPNVEDHLTGIAAKQISANTELEKSNSAVQQEMPKLESIIKPCLSNSNQTMDLEKAYHNKISGISNILSEEKEFKLSIKGVNKEIDIAKDGGFIDSNKISHSETLKSVPTTDEQIQEPKLIEEYDVKSVIDKTKLLEENLLGKDLISDIENVSSKKKSRVSSITKKNSGSTKLSDRISDIKARLTSCKNQSTTRSSKSPRQSRRSCKKQSMNFDKTSDDEFDESFAEDFTERKKFPFKLGRKIINPNNKRTFVFTKQQNIDQNIPTDFITSSSSDVAANEDNNIFDFSASSEAEKSPVMKPKKQSRKAKKSILPKPKNSRANKHSHTDKELEEKDIHLDDVFETKKKAKILPRKSILCINKDLNSQQSYQSSRKSVRFTLKDAENTRDSSNSSFEINLASSEIESNKEIQEHAEQLSEDYYKSKDKKLHSKKKYCSGRSSSLKATGDIVKNTNIKITNSKKQLSCSSSSDSLETNLEIIEIPVKKNAKVSQKFKTSNKGIKINKDNCVYSGNSVNLNSEENVEKEPVITQENSSKIMSKAESDLDVDGKINQSPKENDIKIKKTKLKRTFSGVSNHSSRKRSTLDDGLTDLDGAILSNETLSEETKENDIKTKKAKVKRTFSGVSNRSSKKGSTLGDDFLSDLDNAIFSRGTLSKETKMPENLLTEEQPTEIYNVNDLMKLGAVKTSKERNLEEKTLHNQGISSKKDNLNIKNVLVEIQPDNYSDVTQAKKVRTVAKKKCNPKLPHNKVPELDILACNDDTELLNSKNLLNNAAEKCNVPGIEKNVEKSKSKKSRKRIRNENEDPNSVNVRNVKSDVLSKDLTEDLKPLPLLQNRCASDIPCSTSPLVILEDDEGRRPRRTRPVKSFKEPPLNTKMRR</sequence>
<accession>A0A8X6J9B3</accession>